<dbReference type="AlphaFoldDB" id="F4QAT9"/>
<dbReference type="InterPro" id="IPR007853">
    <property type="entry name" value="Znf_DNL-typ"/>
</dbReference>
<dbReference type="OrthoDB" id="512667at2759"/>
<dbReference type="PROSITE" id="PS51501">
    <property type="entry name" value="ZF_DNL"/>
    <property type="match status" value="1"/>
</dbReference>
<protein>
    <submittedName>
        <fullName evidence="7">Zim17-type zinc finger-containing protein</fullName>
    </submittedName>
</protein>
<dbReference type="Proteomes" id="UP000007797">
    <property type="component" value="Unassembled WGS sequence"/>
</dbReference>
<dbReference type="RefSeq" id="XP_004351718.1">
    <property type="nucleotide sequence ID" value="XM_004351666.1"/>
</dbReference>
<keyword evidence="3" id="KW-0862">Zinc</keyword>
<feature type="compositionally biased region" description="Low complexity" evidence="5">
    <location>
        <begin position="245"/>
        <end position="264"/>
    </location>
</feature>
<evidence type="ECO:0000256" key="3">
    <source>
        <dbReference type="ARBA" id="ARBA00022833"/>
    </source>
</evidence>
<evidence type="ECO:0000256" key="1">
    <source>
        <dbReference type="ARBA" id="ARBA00022723"/>
    </source>
</evidence>
<evidence type="ECO:0000313" key="8">
    <source>
        <dbReference type="Proteomes" id="UP000007797"/>
    </source>
</evidence>
<feature type="compositionally biased region" description="Basic and acidic residues" evidence="5">
    <location>
        <begin position="230"/>
        <end position="243"/>
    </location>
</feature>
<dbReference type="PANTHER" id="PTHR20922">
    <property type="entry name" value="DNL-TYPE ZINC FINGER PROTEIN"/>
    <property type="match status" value="1"/>
</dbReference>
<dbReference type="GO" id="GO:0005739">
    <property type="term" value="C:mitochondrion"/>
    <property type="evidence" value="ECO:0007669"/>
    <property type="project" value="TreeGrafter"/>
</dbReference>
<dbReference type="InterPro" id="IPR024158">
    <property type="entry name" value="Mt_import_TIM15"/>
</dbReference>
<dbReference type="GO" id="GO:0050821">
    <property type="term" value="P:protein stabilization"/>
    <property type="evidence" value="ECO:0007669"/>
    <property type="project" value="TreeGrafter"/>
</dbReference>
<dbReference type="GeneID" id="14867688"/>
<dbReference type="EMBL" id="GL883026">
    <property type="protein sequence ID" value="EGG14998.1"/>
    <property type="molecule type" value="Genomic_DNA"/>
</dbReference>
<dbReference type="GO" id="GO:0008270">
    <property type="term" value="F:zinc ion binding"/>
    <property type="evidence" value="ECO:0007669"/>
    <property type="project" value="UniProtKB-KW"/>
</dbReference>
<proteinExistence type="predicted"/>
<sequence>MITNTLTSRLSLLSTTIAKNSSRLQYVIKQQPKQQYYSSSSSSSYITSSSLLFNKWNTNKVTSTFNNTSSPPTLSSSISNSYFYRYFTNSKVLLQQNNNKSEDEGSNQPTTNIETNVVGRGMDKEVAFYAEEDPNIQSVYNDQGIKVEPRYYIEFTCTYKGPEMKEECGYRSKKTFSKHAYHKGVVIIKCEGCEKLHLIADHLGWSGYDGGKTIEEWMEQKGVPIQRYMIEQDKSSDDVDEQPKSLGGTNDNNNNNNNSGNSKQ</sequence>
<reference evidence="8" key="1">
    <citation type="journal article" date="2011" name="Genome Res.">
        <title>Phylogeny-wide analysis of social amoeba genomes highlights ancient origins for complex intercellular communication.</title>
        <authorList>
            <person name="Heidel A.J."/>
            <person name="Lawal H.M."/>
            <person name="Felder M."/>
            <person name="Schilde C."/>
            <person name="Helps N.R."/>
            <person name="Tunggal B."/>
            <person name="Rivero F."/>
            <person name="John U."/>
            <person name="Schleicher M."/>
            <person name="Eichinger L."/>
            <person name="Platzer M."/>
            <person name="Noegel A.A."/>
            <person name="Schaap P."/>
            <person name="Gloeckner G."/>
        </authorList>
    </citation>
    <scope>NUCLEOTIDE SEQUENCE [LARGE SCALE GENOMIC DNA]</scope>
    <source>
        <strain evidence="8">SH3</strain>
    </source>
</reference>
<name>F4QAT9_CACFS</name>
<keyword evidence="8" id="KW-1185">Reference proteome</keyword>
<dbReference type="KEGG" id="dfa:DFA_09818"/>
<dbReference type="GO" id="GO:0051087">
    <property type="term" value="F:protein-folding chaperone binding"/>
    <property type="evidence" value="ECO:0007669"/>
    <property type="project" value="TreeGrafter"/>
</dbReference>
<evidence type="ECO:0000313" key="7">
    <source>
        <dbReference type="EMBL" id="EGG14998.1"/>
    </source>
</evidence>
<dbReference type="PANTHER" id="PTHR20922:SF13">
    <property type="entry name" value="DNL-TYPE ZINC FINGER PROTEIN"/>
    <property type="match status" value="1"/>
</dbReference>
<dbReference type="STRING" id="1054147.F4QAT9"/>
<accession>F4QAT9</accession>
<keyword evidence="2 4" id="KW-0863">Zinc-finger</keyword>
<evidence type="ECO:0000256" key="5">
    <source>
        <dbReference type="SAM" id="MobiDB-lite"/>
    </source>
</evidence>
<feature type="domain" description="DNL-type" evidence="6">
    <location>
        <begin position="146"/>
        <end position="250"/>
    </location>
</feature>
<dbReference type="GO" id="GO:0030150">
    <property type="term" value="P:protein import into mitochondrial matrix"/>
    <property type="evidence" value="ECO:0007669"/>
    <property type="project" value="TreeGrafter"/>
</dbReference>
<evidence type="ECO:0000256" key="4">
    <source>
        <dbReference type="PROSITE-ProRule" id="PRU00834"/>
    </source>
</evidence>
<dbReference type="Pfam" id="PF05180">
    <property type="entry name" value="zf-DNL"/>
    <property type="match status" value="1"/>
</dbReference>
<evidence type="ECO:0000259" key="6">
    <source>
        <dbReference type="PROSITE" id="PS51501"/>
    </source>
</evidence>
<feature type="region of interest" description="Disordered" evidence="5">
    <location>
        <begin position="229"/>
        <end position="264"/>
    </location>
</feature>
<dbReference type="GO" id="GO:0006457">
    <property type="term" value="P:protein folding"/>
    <property type="evidence" value="ECO:0007669"/>
    <property type="project" value="TreeGrafter"/>
</dbReference>
<organism evidence="7 8">
    <name type="scientific">Cavenderia fasciculata</name>
    <name type="common">Slime mold</name>
    <name type="synonym">Dictyostelium fasciculatum</name>
    <dbReference type="NCBI Taxonomy" id="261658"/>
    <lineage>
        <taxon>Eukaryota</taxon>
        <taxon>Amoebozoa</taxon>
        <taxon>Evosea</taxon>
        <taxon>Eumycetozoa</taxon>
        <taxon>Dictyostelia</taxon>
        <taxon>Acytosteliales</taxon>
        <taxon>Cavenderiaceae</taxon>
        <taxon>Cavenderia</taxon>
    </lineage>
</organism>
<gene>
    <name evidence="7" type="ORF">DFA_09818</name>
</gene>
<evidence type="ECO:0000256" key="2">
    <source>
        <dbReference type="ARBA" id="ARBA00022771"/>
    </source>
</evidence>
<keyword evidence="1" id="KW-0479">Metal-binding</keyword>